<accession>A0A1G2RKD9</accession>
<proteinExistence type="predicted"/>
<comment type="caution">
    <text evidence="2">The sequence shown here is derived from an EMBL/GenBank/DDBJ whole genome shotgun (WGS) entry which is preliminary data.</text>
</comment>
<dbReference type="EMBL" id="MHUG01000021">
    <property type="protein sequence ID" value="OHA72839.1"/>
    <property type="molecule type" value="Genomic_DNA"/>
</dbReference>
<name>A0A1G2RKD9_9BACT</name>
<evidence type="ECO:0008006" key="4">
    <source>
        <dbReference type="Google" id="ProtNLM"/>
    </source>
</evidence>
<gene>
    <name evidence="2" type="ORF">A3B24_00015</name>
</gene>
<dbReference type="STRING" id="1802461.A3B24_00015"/>
<evidence type="ECO:0000313" key="3">
    <source>
        <dbReference type="Proteomes" id="UP000176917"/>
    </source>
</evidence>
<organism evidence="2 3">
    <name type="scientific">Candidatus Wildermuthbacteria bacterium RIFCSPLOWO2_01_FULL_48_16</name>
    <dbReference type="NCBI Taxonomy" id="1802461"/>
    <lineage>
        <taxon>Bacteria</taxon>
        <taxon>Candidatus Wildermuthiibacteriota</taxon>
    </lineage>
</organism>
<protein>
    <recommendedName>
        <fullName evidence="4">Protein kinase domain-containing protein</fullName>
    </recommendedName>
</protein>
<dbReference type="AlphaFoldDB" id="A0A1G2RKD9"/>
<sequence>MLLNLDNRYLEKSQAEGNFVIEIRNDFHLYQVGKQVAETGTYRLYLCRDEAGSQCLLQIALATANNGGLQRTAYVLKELERYADELEEEYARVKKDPEAMLNYKLGFPELVDSFVSQEQGARHINILAFRNVGDVRSMVPLSNITAKDRLRVDERTSAWIMGKLLKLLVFAFSEGFSIEATGNNVLIEPKLHYVLIFDWSTAQVFPEAVPRETQSLQISKAAQAVVVVLGGELETGTFPDNSTKAYTDFVLHLARGGMRDAEQAHKEFYALVDALWERKYHPFTTKPLRNEEEN</sequence>
<evidence type="ECO:0000313" key="2">
    <source>
        <dbReference type="EMBL" id="OHA72839.1"/>
    </source>
</evidence>
<evidence type="ECO:0000256" key="1">
    <source>
        <dbReference type="SAM" id="Coils"/>
    </source>
</evidence>
<feature type="coiled-coil region" evidence="1">
    <location>
        <begin position="69"/>
        <end position="96"/>
    </location>
</feature>
<keyword evidence="1" id="KW-0175">Coiled coil</keyword>
<dbReference type="Proteomes" id="UP000176917">
    <property type="component" value="Unassembled WGS sequence"/>
</dbReference>
<reference evidence="2 3" key="1">
    <citation type="journal article" date="2016" name="Nat. Commun.">
        <title>Thousands of microbial genomes shed light on interconnected biogeochemical processes in an aquifer system.</title>
        <authorList>
            <person name="Anantharaman K."/>
            <person name="Brown C.T."/>
            <person name="Hug L.A."/>
            <person name="Sharon I."/>
            <person name="Castelle C.J."/>
            <person name="Probst A.J."/>
            <person name="Thomas B.C."/>
            <person name="Singh A."/>
            <person name="Wilkins M.J."/>
            <person name="Karaoz U."/>
            <person name="Brodie E.L."/>
            <person name="Williams K.H."/>
            <person name="Hubbard S.S."/>
            <person name="Banfield J.F."/>
        </authorList>
    </citation>
    <scope>NUCLEOTIDE SEQUENCE [LARGE SCALE GENOMIC DNA]</scope>
</reference>